<gene>
    <name evidence="15" type="ordered locus">LFE_0445</name>
</gene>
<dbReference type="InterPro" id="IPR003824">
    <property type="entry name" value="UppP"/>
</dbReference>
<dbReference type="PATRIC" id="fig|1162668.3.peg.521"/>
<evidence type="ECO:0000256" key="8">
    <source>
        <dbReference type="ARBA" id="ARBA00022989"/>
    </source>
</evidence>
<dbReference type="AlphaFoldDB" id="I0ILL6"/>
<reference evidence="16" key="2">
    <citation type="submission" date="2012-03" db="EMBL/GenBank/DDBJ databases">
        <title>The complete genome sequence of the pioneer microbe on fresh volcanic deposit, Leptospirillum ferrooxidans strain C2-3.</title>
        <authorList>
            <person name="Fujimura R."/>
            <person name="Sato Y."/>
            <person name="Nishizawa T."/>
            <person name="Nanba K."/>
            <person name="Oshima K."/>
            <person name="Hattori M."/>
            <person name="Kamijo T."/>
            <person name="Ohta H."/>
        </authorList>
    </citation>
    <scope>NUCLEOTIDE SEQUENCE [LARGE SCALE GENOMIC DNA]</scope>
    <source>
        <strain evidence="16">C2-3</strain>
    </source>
</reference>
<evidence type="ECO:0000256" key="13">
    <source>
        <dbReference type="ARBA" id="ARBA00047594"/>
    </source>
</evidence>
<protein>
    <recommendedName>
        <fullName evidence="4">Undecaprenyl-diphosphatase</fullName>
        <ecNumber evidence="3">3.6.1.27</ecNumber>
    </recommendedName>
    <alternativeName>
        <fullName evidence="12">Bacitracin resistance protein</fullName>
    </alternativeName>
    <alternativeName>
        <fullName evidence="11">Undecaprenyl pyrophosphate phosphatase</fullName>
    </alternativeName>
</protein>
<feature type="transmembrane region" description="Helical" evidence="14">
    <location>
        <begin position="149"/>
        <end position="167"/>
    </location>
</feature>
<evidence type="ECO:0000313" key="15">
    <source>
        <dbReference type="EMBL" id="BAM06165.1"/>
    </source>
</evidence>
<comment type="catalytic activity">
    <reaction evidence="13">
        <text>di-trans,octa-cis-undecaprenyl diphosphate + H2O = di-trans,octa-cis-undecaprenyl phosphate + phosphate + H(+)</text>
        <dbReference type="Rhea" id="RHEA:28094"/>
        <dbReference type="ChEBI" id="CHEBI:15377"/>
        <dbReference type="ChEBI" id="CHEBI:15378"/>
        <dbReference type="ChEBI" id="CHEBI:43474"/>
        <dbReference type="ChEBI" id="CHEBI:58405"/>
        <dbReference type="ChEBI" id="CHEBI:60392"/>
        <dbReference type="EC" id="3.6.1.27"/>
    </reaction>
</comment>
<keyword evidence="16" id="KW-1185">Reference proteome</keyword>
<evidence type="ECO:0000256" key="2">
    <source>
        <dbReference type="ARBA" id="ARBA00010621"/>
    </source>
</evidence>
<evidence type="ECO:0000313" key="16">
    <source>
        <dbReference type="Proteomes" id="UP000007382"/>
    </source>
</evidence>
<evidence type="ECO:0000256" key="6">
    <source>
        <dbReference type="ARBA" id="ARBA00022692"/>
    </source>
</evidence>
<comment type="similarity">
    <text evidence="2">Belongs to the UppP family.</text>
</comment>
<dbReference type="Pfam" id="PF02673">
    <property type="entry name" value="BacA"/>
    <property type="match status" value="1"/>
</dbReference>
<evidence type="ECO:0000256" key="1">
    <source>
        <dbReference type="ARBA" id="ARBA00004651"/>
    </source>
</evidence>
<evidence type="ECO:0000256" key="5">
    <source>
        <dbReference type="ARBA" id="ARBA00022475"/>
    </source>
</evidence>
<keyword evidence="15" id="KW-0808">Transferase</keyword>
<dbReference type="GO" id="GO:0005886">
    <property type="term" value="C:plasma membrane"/>
    <property type="evidence" value="ECO:0007669"/>
    <property type="project" value="UniProtKB-SubCell"/>
</dbReference>
<organism evidence="15 16">
    <name type="scientific">Leptospirillum ferrooxidans (strain C2-3)</name>
    <dbReference type="NCBI Taxonomy" id="1162668"/>
    <lineage>
        <taxon>Bacteria</taxon>
        <taxon>Pseudomonadati</taxon>
        <taxon>Nitrospirota</taxon>
        <taxon>Nitrospiria</taxon>
        <taxon>Nitrospirales</taxon>
        <taxon>Nitrospiraceae</taxon>
        <taxon>Leptospirillum</taxon>
    </lineage>
</organism>
<dbReference type="GO" id="GO:0016301">
    <property type="term" value="F:kinase activity"/>
    <property type="evidence" value="ECO:0007669"/>
    <property type="project" value="UniProtKB-KW"/>
</dbReference>
<dbReference type="KEGG" id="lfc:LFE_0445"/>
<name>I0ILL6_LEPFC</name>
<feature type="transmembrane region" description="Helical" evidence="14">
    <location>
        <begin position="79"/>
        <end position="97"/>
    </location>
</feature>
<reference evidence="15 16" key="1">
    <citation type="journal article" date="2012" name="J. Bacteriol.">
        <title>Complete Genome Sequence of Leptospirillum ferrooxidans Strain C2-3, Isolated from a Fresh Volcanic Ash Deposit on the Island of Miyake, Japan.</title>
        <authorList>
            <person name="Fujimura R."/>
            <person name="Sato Y."/>
            <person name="Nishizawa T."/>
            <person name="Oshima K."/>
            <person name="Kim S.-W."/>
            <person name="Hattori M."/>
            <person name="Kamijo T."/>
            <person name="Ohta H."/>
        </authorList>
    </citation>
    <scope>NUCLEOTIDE SEQUENCE [LARGE SCALE GENOMIC DNA]</scope>
    <source>
        <strain evidence="15 16">C2-3</strain>
    </source>
</reference>
<dbReference type="PANTHER" id="PTHR30622">
    <property type="entry name" value="UNDECAPRENYL-DIPHOSPHATASE"/>
    <property type="match status" value="1"/>
</dbReference>
<dbReference type="eggNOG" id="COG1968">
    <property type="taxonomic scope" value="Bacteria"/>
</dbReference>
<feature type="transmembrane region" description="Helical" evidence="14">
    <location>
        <begin position="214"/>
        <end position="233"/>
    </location>
</feature>
<proteinExistence type="inferred from homology"/>
<accession>I0ILL6</accession>
<dbReference type="Proteomes" id="UP000007382">
    <property type="component" value="Chromosome"/>
</dbReference>
<keyword evidence="7" id="KW-0378">Hydrolase</keyword>
<sequence>MVALHLGTALALLLYFYRDWTALCLGFLRWMTTSKAQLLKSDVDHARILLLVMGASIPGGLLGFLLEKKIRVLFQSPKTAAIFLVANGLVLFGGEILKSRKKGIPLQDLPMGRAVLVGLFQAVALIPGFSRSGITMVGGIVNGLGHEEAARFSFLLATPIILGAGVLEIPKMLRDHSPQILHLSLVGAIVSFFTAWLTTFILMKYFRSFETSKALVPFGVYCLLVGSAAYWYMS</sequence>
<feature type="transmembrane region" description="Helical" evidence="14">
    <location>
        <begin position="179"/>
        <end position="202"/>
    </location>
</feature>
<dbReference type="GO" id="GO:0046677">
    <property type="term" value="P:response to antibiotic"/>
    <property type="evidence" value="ECO:0007669"/>
    <property type="project" value="UniProtKB-KW"/>
</dbReference>
<keyword evidence="9 14" id="KW-0472">Membrane</keyword>
<evidence type="ECO:0000256" key="14">
    <source>
        <dbReference type="SAM" id="Phobius"/>
    </source>
</evidence>
<keyword evidence="10" id="KW-0046">Antibiotic resistance</keyword>
<evidence type="ECO:0000256" key="7">
    <source>
        <dbReference type="ARBA" id="ARBA00022801"/>
    </source>
</evidence>
<keyword evidence="6 14" id="KW-0812">Transmembrane</keyword>
<feature type="transmembrane region" description="Helical" evidence="14">
    <location>
        <begin position="48"/>
        <end position="67"/>
    </location>
</feature>
<evidence type="ECO:0000256" key="3">
    <source>
        <dbReference type="ARBA" id="ARBA00012374"/>
    </source>
</evidence>
<dbReference type="HOGENOM" id="CLU_060296_1_1_0"/>
<evidence type="ECO:0000256" key="10">
    <source>
        <dbReference type="ARBA" id="ARBA00023251"/>
    </source>
</evidence>
<dbReference type="GO" id="GO:0050380">
    <property type="term" value="F:undecaprenyl-diphosphatase activity"/>
    <property type="evidence" value="ECO:0007669"/>
    <property type="project" value="UniProtKB-EC"/>
</dbReference>
<evidence type="ECO:0000256" key="4">
    <source>
        <dbReference type="ARBA" id="ARBA00021581"/>
    </source>
</evidence>
<keyword evidence="15" id="KW-0418">Kinase</keyword>
<dbReference type="EMBL" id="AP012342">
    <property type="protein sequence ID" value="BAM06165.1"/>
    <property type="molecule type" value="Genomic_DNA"/>
</dbReference>
<keyword evidence="5" id="KW-1003">Cell membrane</keyword>
<evidence type="ECO:0000256" key="9">
    <source>
        <dbReference type="ARBA" id="ARBA00023136"/>
    </source>
</evidence>
<evidence type="ECO:0000256" key="12">
    <source>
        <dbReference type="ARBA" id="ARBA00032932"/>
    </source>
</evidence>
<dbReference type="STRING" id="1162668.LFE_0445"/>
<dbReference type="PANTHER" id="PTHR30622:SF4">
    <property type="entry name" value="UNDECAPRENYL-DIPHOSPHATASE"/>
    <property type="match status" value="1"/>
</dbReference>
<dbReference type="EC" id="3.6.1.27" evidence="3"/>
<keyword evidence="8 14" id="KW-1133">Transmembrane helix</keyword>
<feature type="transmembrane region" description="Helical" evidence="14">
    <location>
        <begin position="109"/>
        <end position="129"/>
    </location>
</feature>
<comment type="subcellular location">
    <subcellularLocation>
        <location evidence="1">Cell membrane</location>
        <topology evidence="1">Multi-pass membrane protein</topology>
    </subcellularLocation>
</comment>
<evidence type="ECO:0000256" key="11">
    <source>
        <dbReference type="ARBA" id="ARBA00032707"/>
    </source>
</evidence>